<dbReference type="AlphaFoldDB" id="A0A3M7PIC2"/>
<dbReference type="SUPFAM" id="SSF51206">
    <property type="entry name" value="cAMP-binding domain-like"/>
    <property type="match status" value="1"/>
</dbReference>
<keyword evidence="2" id="KW-1185">Reference proteome</keyword>
<dbReference type="EMBL" id="REGN01010748">
    <property type="protein sequence ID" value="RMZ98484.1"/>
    <property type="molecule type" value="Genomic_DNA"/>
</dbReference>
<evidence type="ECO:0000313" key="1">
    <source>
        <dbReference type="EMBL" id="RMZ98484.1"/>
    </source>
</evidence>
<name>A0A3M7PIC2_BRAPC</name>
<organism evidence="1 2">
    <name type="scientific">Brachionus plicatilis</name>
    <name type="common">Marine rotifer</name>
    <name type="synonym">Brachionus muelleri</name>
    <dbReference type="NCBI Taxonomy" id="10195"/>
    <lineage>
        <taxon>Eukaryota</taxon>
        <taxon>Metazoa</taxon>
        <taxon>Spiralia</taxon>
        <taxon>Gnathifera</taxon>
        <taxon>Rotifera</taxon>
        <taxon>Eurotatoria</taxon>
        <taxon>Monogononta</taxon>
        <taxon>Pseudotrocha</taxon>
        <taxon>Ploima</taxon>
        <taxon>Brachionidae</taxon>
        <taxon>Brachionus</taxon>
    </lineage>
</organism>
<gene>
    <name evidence="1" type="ORF">BpHYR1_021621</name>
</gene>
<protein>
    <submittedName>
        <fullName evidence="1">Uncharacterized protein</fullName>
    </submittedName>
</protein>
<evidence type="ECO:0000313" key="2">
    <source>
        <dbReference type="Proteomes" id="UP000276133"/>
    </source>
</evidence>
<feature type="non-terminal residue" evidence="1">
    <location>
        <position position="305"/>
    </location>
</feature>
<dbReference type="InterPro" id="IPR018490">
    <property type="entry name" value="cNMP-bd_dom_sf"/>
</dbReference>
<dbReference type="Proteomes" id="UP000276133">
    <property type="component" value="Unassembled WGS sequence"/>
</dbReference>
<sequence>MFHSMIINDSDTNFEKSINDINIEYEKSYSAFKKKYFDLDLEDNEILKTSLLFKNWSSNTLRLFIEDNRVLLKKFKYKDSIAKEIDCNQNIYILKSGDAKCYIRISRSQIKKHQKTLESNATSPFFIEPSIDRQKSKCLRENLLKSQSNEHSLKSKYLDYKREKTFHSLSQSTERFKNQSKRVTFNHFHPSQTQSNSKPRTAINHQNFNYNSSSIMIKPMSAIPDPKIKANKDAFRSSSTNMVRMNKSIKHFTQKQNQLNDNFNNPIEIVSSHNIMEDSGSDQYGKSDFFNETNSCNKIKTRLPE</sequence>
<comment type="caution">
    <text evidence="1">The sequence shown here is derived from an EMBL/GenBank/DDBJ whole genome shotgun (WGS) entry which is preliminary data.</text>
</comment>
<reference evidence="1 2" key="1">
    <citation type="journal article" date="2018" name="Sci. Rep.">
        <title>Genomic signatures of local adaptation to the degree of environmental predictability in rotifers.</title>
        <authorList>
            <person name="Franch-Gras L."/>
            <person name="Hahn C."/>
            <person name="Garcia-Roger E.M."/>
            <person name="Carmona M.J."/>
            <person name="Serra M."/>
            <person name="Gomez A."/>
        </authorList>
    </citation>
    <scope>NUCLEOTIDE SEQUENCE [LARGE SCALE GENOMIC DNA]</scope>
    <source>
        <strain evidence="1">HYR1</strain>
    </source>
</reference>
<proteinExistence type="predicted"/>
<accession>A0A3M7PIC2</accession>